<dbReference type="EMBL" id="JBHSMF010000006">
    <property type="protein sequence ID" value="MFC5498143.1"/>
    <property type="molecule type" value="Genomic_DNA"/>
</dbReference>
<dbReference type="RefSeq" id="WP_376850203.1">
    <property type="nucleotide sequence ID" value="NZ_JBHSMF010000006.1"/>
</dbReference>
<protein>
    <submittedName>
        <fullName evidence="1">Resolvase</fullName>
    </submittedName>
</protein>
<dbReference type="InterPro" id="IPR009057">
    <property type="entry name" value="Homeodomain-like_sf"/>
</dbReference>
<accession>A0ABW0NG98</accession>
<dbReference type="SUPFAM" id="SSF46689">
    <property type="entry name" value="Homeodomain-like"/>
    <property type="match status" value="1"/>
</dbReference>
<dbReference type="Proteomes" id="UP001596037">
    <property type="component" value="Unassembled WGS sequence"/>
</dbReference>
<keyword evidence="2" id="KW-1185">Reference proteome</keyword>
<name>A0ABW0NG98_9BURK</name>
<sequence>MKAAKKPPATGNTSPTPQLDALIQAEPDLVDRIFDYVVELVPDIAARREEVKQAIRDEFAGERLYVAKRESGDRLGERILALFNGRNASEVARQLHVGRATVYRKLKQAGRA</sequence>
<gene>
    <name evidence="1" type="ORF">ACFPOE_11405</name>
</gene>
<comment type="caution">
    <text evidence="1">The sequence shown here is derived from an EMBL/GenBank/DDBJ whole genome shotgun (WGS) entry which is preliminary data.</text>
</comment>
<evidence type="ECO:0000313" key="2">
    <source>
        <dbReference type="Proteomes" id="UP001596037"/>
    </source>
</evidence>
<evidence type="ECO:0000313" key="1">
    <source>
        <dbReference type="EMBL" id="MFC5498143.1"/>
    </source>
</evidence>
<dbReference type="Gene3D" id="1.10.10.60">
    <property type="entry name" value="Homeodomain-like"/>
    <property type="match status" value="1"/>
</dbReference>
<reference evidence="2" key="1">
    <citation type="journal article" date="2019" name="Int. J. Syst. Evol. Microbiol.">
        <title>The Global Catalogue of Microorganisms (GCM) 10K type strain sequencing project: providing services to taxonomists for standard genome sequencing and annotation.</title>
        <authorList>
            <consortium name="The Broad Institute Genomics Platform"/>
            <consortium name="The Broad Institute Genome Sequencing Center for Infectious Disease"/>
            <person name="Wu L."/>
            <person name="Ma J."/>
        </authorList>
    </citation>
    <scope>NUCLEOTIDE SEQUENCE [LARGE SCALE GENOMIC DNA]</scope>
    <source>
        <strain evidence="2">CCUG 57401</strain>
    </source>
</reference>
<organism evidence="1 2">
    <name type="scientific">Caenimonas terrae</name>
    <dbReference type="NCBI Taxonomy" id="696074"/>
    <lineage>
        <taxon>Bacteria</taxon>
        <taxon>Pseudomonadati</taxon>
        <taxon>Pseudomonadota</taxon>
        <taxon>Betaproteobacteria</taxon>
        <taxon>Burkholderiales</taxon>
        <taxon>Comamonadaceae</taxon>
        <taxon>Caenimonas</taxon>
    </lineage>
</organism>
<proteinExistence type="predicted"/>